<feature type="transmembrane region" description="Helical" evidence="15">
    <location>
        <begin position="2732"/>
        <end position="2754"/>
    </location>
</feature>
<dbReference type="SUPFAM" id="SSF47473">
    <property type="entry name" value="EF-hand"/>
    <property type="match status" value="1"/>
</dbReference>
<proteinExistence type="inferred from homology"/>
<evidence type="ECO:0000256" key="15">
    <source>
        <dbReference type="SAM" id="Phobius"/>
    </source>
</evidence>
<dbReference type="PRINTS" id="PR00779">
    <property type="entry name" value="INSP3RECEPTR"/>
</dbReference>
<comment type="caution">
    <text evidence="17">The sequence shown here is derived from an EMBL/GenBank/DDBJ whole genome shotgun (WGS) entry which is preliminary data.</text>
</comment>
<dbReference type="PANTHER" id="PTHR13715:SF99">
    <property type="entry name" value="INOSITOL 1,4,5-TRISPHOSPHATE RECEPTOR-LIKE PROTEIN A"/>
    <property type="match status" value="1"/>
</dbReference>
<keyword evidence="13" id="KW-0407">Ion channel</keyword>
<dbReference type="InterPro" id="IPR036300">
    <property type="entry name" value="MIR_dom_sf"/>
</dbReference>
<dbReference type="InterPro" id="IPR018247">
    <property type="entry name" value="EF_Hand_1_Ca_BS"/>
</dbReference>
<organism evidence="17 18">
    <name type="scientific">Triparma retinervis</name>
    <dbReference type="NCBI Taxonomy" id="2557542"/>
    <lineage>
        <taxon>Eukaryota</taxon>
        <taxon>Sar</taxon>
        <taxon>Stramenopiles</taxon>
        <taxon>Ochrophyta</taxon>
        <taxon>Bolidophyceae</taxon>
        <taxon>Parmales</taxon>
        <taxon>Triparmaceae</taxon>
        <taxon>Triparma</taxon>
    </lineage>
</organism>
<dbReference type="GO" id="GO:0070679">
    <property type="term" value="F:inositol 1,4,5 trisphosphate binding"/>
    <property type="evidence" value="ECO:0007669"/>
    <property type="project" value="InterPro"/>
</dbReference>
<dbReference type="Gene3D" id="1.10.287.70">
    <property type="match status" value="1"/>
</dbReference>
<feature type="transmembrane region" description="Helical" evidence="15">
    <location>
        <begin position="2529"/>
        <end position="2549"/>
    </location>
</feature>
<evidence type="ECO:0000256" key="9">
    <source>
        <dbReference type="ARBA" id="ARBA00023065"/>
    </source>
</evidence>
<dbReference type="PROSITE" id="PS00018">
    <property type="entry name" value="EF_HAND_1"/>
    <property type="match status" value="1"/>
</dbReference>
<dbReference type="PANTHER" id="PTHR13715">
    <property type="entry name" value="RYANODINE RECEPTOR AND IP3 RECEPTOR"/>
    <property type="match status" value="1"/>
</dbReference>
<dbReference type="GO" id="GO:0005789">
    <property type="term" value="C:endoplasmic reticulum membrane"/>
    <property type="evidence" value="ECO:0007669"/>
    <property type="project" value="UniProtKB-SubCell"/>
</dbReference>
<evidence type="ECO:0000256" key="5">
    <source>
        <dbReference type="ARBA" id="ARBA00022737"/>
    </source>
</evidence>
<dbReference type="InterPro" id="IPR000493">
    <property type="entry name" value="InsP3_rcpt"/>
</dbReference>
<name>A0A9W7AFH6_9STRA</name>
<dbReference type="SUPFAM" id="SSF82109">
    <property type="entry name" value="MIR domain"/>
    <property type="match status" value="1"/>
</dbReference>
<dbReference type="InterPro" id="IPR015925">
    <property type="entry name" value="Ryanodine_IP3_receptor"/>
</dbReference>
<comment type="similarity">
    <text evidence="2">Belongs to the InsP3 receptor family.</text>
</comment>
<gene>
    <name evidence="17" type="ORF">TrRE_jg211</name>
</gene>
<dbReference type="OrthoDB" id="300855at2759"/>
<dbReference type="EMBL" id="BRXZ01001377">
    <property type="protein sequence ID" value="GMH69686.1"/>
    <property type="molecule type" value="Genomic_DNA"/>
</dbReference>
<evidence type="ECO:0000256" key="1">
    <source>
        <dbReference type="ARBA" id="ARBA00004477"/>
    </source>
</evidence>
<accession>A0A9W7AFH6</accession>
<evidence type="ECO:0000256" key="2">
    <source>
        <dbReference type="ARBA" id="ARBA00009453"/>
    </source>
</evidence>
<keyword evidence="8 15" id="KW-1133">Transmembrane helix</keyword>
<dbReference type="Pfam" id="PF08709">
    <property type="entry name" value="Ins145_P3_rec"/>
    <property type="match status" value="1"/>
</dbReference>
<keyword evidence="10 15" id="KW-0472">Membrane</keyword>
<dbReference type="Pfam" id="PF01365">
    <property type="entry name" value="RYDR_ITPR"/>
    <property type="match status" value="1"/>
</dbReference>
<comment type="subcellular location">
    <subcellularLocation>
        <location evidence="1">Endoplasmic reticulum membrane</location>
        <topology evidence="1">Multi-pass membrane protein</topology>
    </subcellularLocation>
</comment>
<dbReference type="GO" id="GO:0005220">
    <property type="term" value="F:inositol 1,4,5-trisphosphate-gated calcium channel activity"/>
    <property type="evidence" value="ECO:0007669"/>
    <property type="project" value="InterPro"/>
</dbReference>
<evidence type="ECO:0000256" key="3">
    <source>
        <dbReference type="ARBA" id="ARBA00022448"/>
    </source>
</evidence>
<reference evidence="17" key="1">
    <citation type="submission" date="2022-07" db="EMBL/GenBank/DDBJ databases">
        <title>Genome analysis of Parmales, a sister group of diatoms, reveals the evolutionary specialization of diatoms from phago-mixotrophs to photoautotrophs.</title>
        <authorList>
            <person name="Ban H."/>
            <person name="Sato S."/>
            <person name="Yoshikawa S."/>
            <person name="Kazumasa Y."/>
            <person name="Nakamura Y."/>
            <person name="Ichinomiya M."/>
            <person name="Saitoh K."/>
            <person name="Sato N."/>
            <person name="Blanc-Mathieu R."/>
            <person name="Endo H."/>
            <person name="Kuwata A."/>
            <person name="Ogata H."/>
        </authorList>
    </citation>
    <scope>NUCLEOTIDE SEQUENCE</scope>
</reference>
<keyword evidence="6" id="KW-0256">Endoplasmic reticulum</keyword>
<feature type="transmembrane region" description="Helical" evidence="15">
    <location>
        <begin position="1832"/>
        <end position="1852"/>
    </location>
</feature>
<evidence type="ECO:0000259" key="16">
    <source>
        <dbReference type="PROSITE" id="PS50222"/>
    </source>
</evidence>
<keyword evidence="7" id="KW-0106">Calcium</keyword>
<feature type="compositionally biased region" description="Basic residues" evidence="14">
    <location>
        <begin position="911"/>
        <end position="924"/>
    </location>
</feature>
<evidence type="ECO:0000256" key="6">
    <source>
        <dbReference type="ARBA" id="ARBA00022824"/>
    </source>
</evidence>
<keyword evidence="11" id="KW-0675">Receptor</keyword>
<dbReference type="Pfam" id="PF00520">
    <property type="entry name" value="Ion_trans"/>
    <property type="match status" value="2"/>
</dbReference>
<evidence type="ECO:0000256" key="10">
    <source>
        <dbReference type="ARBA" id="ARBA00023136"/>
    </source>
</evidence>
<dbReference type="InterPro" id="IPR016093">
    <property type="entry name" value="MIR_motif"/>
</dbReference>
<feature type="transmembrane region" description="Helical" evidence="15">
    <location>
        <begin position="1890"/>
        <end position="1913"/>
    </location>
</feature>
<dbReference type="GO" id="GO:0005509">
    <property type="term" value="F:calcium ion binding"/>
    <property type="evidence" value="ECO:0007669"/>
    <property type="project" value="InterPro"/>
</dbReference>
<evidence type="ECO:0000256" key="8">
    <source>
        <dbReference type="ARBA" id="ARBA00022989"/>
    </source>
</evidence>
<feature type="region of interest" description="Disordered" evidence="14">
    <location>
        <begin position="906"/>
        <end position="944"/>
    </location>
</feature>
<evidence type="ECO:0000256" key="14">
    <source>
        <dbReference type="SAM" id="MobiDB-lite"/>
    </source>
</evidence>
<dbReference type="Proteomes" id="UP001165082">
    <property type="component" value="Unassembled WGS sequence"/>
</dbReference>
<dbReference type="InterPro" id="IPR000699">
    <property type="entry name" value="RIH_dom"/>
</dbReference>
<keyword evidence="5" id="KW-0677">Repeat</keyword>
<keyword evidence="3" id="KW-0813">Transport</keyword>
<keyword evidence="9" id="KW-0406">Ion transport</keyword>
<keyword evidence="4 15" id="KW-0812">Transmembrane</keyword>
<evidence type="ECO:0000256" key="7">
    <source>
        <dbReference type="ARBA" id="ARBA00022837"/>
    </source>
</evidence>
<dbReference type="Pfam" id="PF08454">
    <property type="entry name" value="RIH_assoc"/>
    <property type="match status" value="1"/>
</dbReference>
<keyword evidence="18" id="KW-1185">Reference proteome</keyword>
<evidence type="ECO:0000256" key="13">
    <source>
        <dbReference type="ARBA" id="ARBA00023303"/>
    </source>
</evidence>
<feature type="domain" description="EF-hand" evidence="16">
    <location>
        <begin position="1677"/>
        <end position="1712"/>
    </location>
</feature>
<dbReference type="InterPro" id="IPR013662">
    <property type="entry name" value="RIH_assoc-dom"/>
</dbReference>
<protein>
    <recommendedName>
        <fullName evidence="16">EF-hand domain-containing protein</fullName>
    </recommendedName>
</protein>
<keyword evidence="12" id="KW-1071">Ligand-gated ion channel</keyword>
<dbReference type="InterPro" id="IPR035910">
    <property type="entry name" value="RyR/IP3R_RIH_dom_sf"/>
</dbReference>
<dbReference type="CDD" id="cd00051">
    <property type="entry name" value="EFh"/>
    <property type="match status" value="1"/>
</dbReference>
<evidence type="ECO:0000256" key="4">
    <source>
        <dbReference type="ARBA" id="ARBA00022692"/>
    </source>
</evidence>
<dbReference type="InterPro" id="IPR005821">
    <property type="entry name" value="Ion_trans_dom"/>
</dbReference>
<feature type="domain" description="EF-hand" evidence="16">
    <location>
        <begin position="1641"/>
        <end position="1676"/>
    </location>
</feature>
<evidence type="ECO:0000313" key="18">
    <source>
        <dbReference type="Proteomes" id="UP001165082"/>
    </source>
</evidence>
<dbReference type="InterPro" id="IPR002048">
    <property type="entry name" value="EF_hand_dom"/>
</dbReference>
<evidence type="ECO:0000256" key="11">
    <source>
        <dbReference type="ARBA" id="ARBA00023170"/>
    </source>
</evidence>
<dbReference type="PROSITE" id="PS50222">
    <property type="entry name" value="EF_HAND_2"/>
    <property type="match status" value="2"/>
</dbReference>
<dbReference type="SUPFAM" id="SSF100909">
    <property type="entry name" value="IP3 receptor type 1 binding core, domain 2"/>
    <property type="match status" value="1"/>
</dbReference>
<feature type="compositionally biased region" description="Basic and acidic residues" evidence="14">
    <location>
        <begin position="2368"/>
        <end position="2377"/>
    </location>
</feature>
<dbReference type="InterPro" id="IPR014821">
    <property type="entry name" value="Ins145_P3_rcpt"/>
</dbReference>
<dbReference type="InterPro" id="IPR027359">
    <property type="entry name" value="Volt_channel_dom_sf"/>
</dbReference>
<dbReference type="Gene3D" id="1.20.120.350">
    <property type="entry name" value="Voltage-gated potassium channels. Chain C"/>
    <property type="match status" value="1"/>
</dbReference>
<evidence type="ECO:0000256" key="12">
    <source>
        <dbReference type="ARBA" id="ARBA00023286"/>
    </source>
</evidence>
<dbReference type="Pfam" id="PF13499">
    <property type="entry name" value="EF-hand_7"/>
    <property type="match status" value="1"/>
</dbReference>
<feature type="transmembrane region" description="Helical" evidence="15">
    <location>
        <begin position="2456"/>
        <end position="2479"/>
    </location>
</feature>
<dbReference type="Pfam" id="PF02815">
    <property type="entry name" value="MIR"/>
    <property type="match status" value="1"/>
</dbReference>
<sequence length="2897" mass="324898">MLSYDNKASKAKLERRGSFSTQESLLVDLRIQMEEAKNMRQVKAMLENNPSSRSGFVMYGMTIQLRHLNSNKYLNAESYTALQEKDCLRLSLNPGSLNCAFRILPRFKVRHEGSEIYYRDQVFLYSLRMPDYGLRASPCIFDPLEPKPTISEANLSVKPSSFRVDMFARFSTAQRSSVMFESMDLVRFSHPESDSFLSISCDEKKAHKPPYLRKNTEEVSHDISSKGLWAIESLGGSTARAVEWGKEIRIRHVATSKYLSIGSSPQAAFRERSLSSIDIQTGGLPGSSNAEVVRTKYLTYGCEMVARNEISARSVFRLVPTDSQNEEVPKTNVSFRLEHVTSSNQTLHVTAISKPKYASSTWDVKSLDIHFSPIKGDNDAFLLMPFETDYMISKLSSLMSAKRYLSWFTGSQLQNIDSTTALRPSDITKCIKVLGKIIQMMKLPLAKGEDSQGDSGDDKHFDVAAQNYARELKVMDIVFAIATIPRSFNLDTTYDSKYSTFSDKNYSRVAELVSLAWRAMETMFLHNSDNEDYFARKPEWINVTISLVSDPIGAAVAFGKLINNNADLLKRYVSRPIIQAFKDLIKSKGLQSRLLSFFATICTCKQKAILSNQEAVLCELWLDEPSREQTLFRIFENDNMAKATNLETVLSPVPDSFLGIECITDGFKEVLVDWSAIELLSNFKILGSQTVSVEQLCWVLEPEHLCQVVTGRNWEEVQMSFSPVIDSLGNIVRMSDANMEYNQLWDLAQYFKVQLDLFSSMCFGRSYASITALSKVVPYRMLVTLANSKKLPRCIREASVNVIHRLYVDRYPHSSHCGRPALPDLIWKSDELRRVELASAGVFDDFGDVQEYSPSHRPANGLVCSVINLLADLMSFGFFSTKDKIDMACRPMNRLLDGRTDIVPYEGSNRSARKHHEAKRRKSKSSSNKIQPVGGDGAADAAGVNGGDGEGLHKAVEDSLHALQKRVLVGPSRFASDSRSIDAHMSKVYVFRTLFSIAELRAHYRVGQLLFMIKDYASRAQSILTSDGCVSSAFFSDFEELFTSPDGTSLDINSMMDAPIDSVCLDLMMYDTDAVFEMALGFIRRRYAQRRTLLGVLPKLSILDSNKIPVFDTFGKLESTLKDLTYIIRSYNVWGVFNSIDRPINIDTYEKCLGIFDKVDQFLFDDDSKNHFASDKLPSSVTGKVKKFHQGILRNMGLVRNVLVFGLEIDIDIMSKVNPNFRNLSPSQNEALLLKQSKDMLYHVCKRVVFTLNAFVFKNADNQAILFNFLDLLGDKMGVGLNVWDIVITLLDGNGDLCEVVPVAIFQKVAKILAGFQQVNAVKQTLDHRLLRLLEFFFVLIKPLEGEMRPIARSQNFATQVLFDGSVSGCLLLKLDLAEMSSNGDSLLISYHIKLIKLLALTAAERNSTSTARVQSQVTFDEAIALVSAPVSDPSMVEWEMLQKAAFLDLLSTTYVDTALLERSMCGKKATWVALEFTCSRLMGVFRKSVLGAQSARPKDVLNPSPDTADVVYVTSAINFLFRFFKVCYEPGAVTEDCGELHANTNKSIEELQRHVLSKSDNYHVSIVNLTKDLAKQMVLHSKDAQVQSARRTTLRIGDPKARGVSFSGVEEVRGGDAMMIAQSGVDKMKDENISDYAKSAFSAQMGAKFDSIDVDGNGYLSQKEVYSAMRQEKPDLTKKDANALFKKYDKKRGSGIDKFEFLDMMADAKSMEPGSGLEWLADREIIDDDPELIKMMQSDLSSFLHLKVVPALKKSEKVITALCRKDDEFLDVLENSEQITSPDDAEYIAALKGTSVEEETRLEEIRRAAENNDPFEIFCGKVLSILNGPRVLVIVLTVVFFAIVVLLIQLIGETNDALKMMDLLITIFFTVELVIKGGCHAYLHKELDTFLLDFMNFIDFSVVFIDLFFIYVEQRGDGGGSGSRSGGLIKALRLARAARLFRLFRIRKLLAVSSKNMSVEEAMTDPRAVPIKFEMLLGRMVRYLRDNSLNTEKTETLGTVMHVLNLHVGRAHKMLDPTMLEEAALIEDTNVQDLLLRKKAEFEQIQMHIGIDCECVEVLLEAISHTKSLGVREDAIDTLRNLLLGGNKNVQAACVDTLTDSGSRSIGAAFFFKVRELLRDNVTKLKEYRIVRKANPVRAESLGGDLLSCLKIMKLMKEMCEGHYRPLQNLLRKQPHAKSTNLVEETMDLFCIVAKSLASVRQWDDVEANVGNEAMTLMIELSQGPCRENQQTFAENAKMIDGCLCVVTANLPSVKDARLKLQLESSCMVLLSSLMENGTPEVIMAIKDLVPVAILDDRAGKVARKLDWLGSMGANFRDEFTEVLNAEAQSIMTLKQAFEENDEESGIMQGVGEADDGSEDDGGEEGGEGRKKGKEKEKSGLALRNVEVFWHGRCQKVFFNAALDSLSSSSKVRFMDECDLSSQEARVKEMIQACDDLEDEMEYFLKMKDFRVFQIFTRNFLTIKSFVFALVLLLNVNVMLSTLTDENLRGEEVPRSNAMWTFFVAIIFYVCCCYIHSMTKNAVGAETYYGLGETFFALFLPFALRAQLQLPKSPILRRYCAALDLLSYPPIRNHIILVVFTYVGLWRSYFFTLTLLDVLTMSQTLYSVVKSVLIPITQLTQTFFLFIVVICCYTSFAYFLFGSTQFGGEDDRMIEYLVNSTVGANGTEEEVLQPTGLVWLPEEEEGAVEGCDTLLECFIQTTYIGIRAGDMAEVLDDPDESSYHVRMLFDLSFFLILGILLFDMVTGIILDTFGALREEVAEREDTLKNVSFISGLERKEIEEIGGLNFDSINESDQSVWDYIFFVIYLRNKSPSDMTGCETFVHECLEADDTSWVPNRTSLVMERMGIGDDGGEDDEVLMQKVEGLERGMRRLEELLMNAGVGNGGGGGNGGEGA</sequence>
<dbReference type="Gene3D" id="1.10.238.10">
    <property type="entry name" value="EF-hand"/>
    <property type="match status" value="1"/>
</dbReference>
<feature type="transmembrane region" description="Helical" evidence="15">
    <location>
        <begin position="2499"/>
        <end position="2517"/>
    </location>
</feature>
<feature type="transmembrane region" description="Helical" evidence="15">
    <location>
        <begin position="2576"/>
        <end position="2602"/>
    </location>
</feature>
<dbReference type="Gene3D" id="2.80.10.50">
    <property type="match status" value="2"/>
</dbReference>
<feature type="transmembrane region" description="Helical" evidence="15">
    <location>
        <begin position="2623"/>
        <end position="2642"/>
    </location>
</feature>
<feature type="region of interest" description="Disordered" evidence="14">
    <location>
        <begin position="2343"/>
        <end position="2377"/>
    </location>
</feature>
<evidence type="ECO:0000313" key="17">
    <source>
        <dbReference type="EMBL" id="GMH69686.1"/>
    </source>
</evidence>
<dbReference type="SUPFAM" id="SSF81324">
    <property type="entry name" value="Voltage-gated potassium channels"/>
    <property type="match status" value="1"/>
</dbReference>
<feature type="compositionally biased region" description="Acidic residues" evidence="14">
    <location>
        <begin position="2354"/>
        <end position="2367"/>
    </location>
</feature>
<dbReference type="InterPro" id="IPR011992">
    <property type="entry name" value="EF-hand-dom_pair"/>
</dbReference>